<organism evidence="2">
    <name type="scientific">Spodoptera frugiperda</name>
    <name type="common">Fall armyworm</name>
    <dbReference type="NCBI Taxonomy" id="7108"/>
    <lineage>
        <taxon>Eukaryota</taxon>
        <taxon>Metazoa</taxon>
        <taxon>Ecdysozoa</taxon>
        <taxon>Arthropoda</taxon>
        <taxon>Hexapoda</taxon>
        <taxon>Insecta</taxon>
        <taxon>Pterygota</taxon>
        <taxon>Neoptera</taxon>
        <taxon>Endopterygota</taxon>
        <taxon>Lepidoptera</taxon>
        <taxon>Glossata</taxon>
        <taxon>Ditrysia</taxon>
        <taxon>Noctuoidea</taxon>
        <taxon>Noctuidae</taxon>
        <taxon>Amphipyrinae</taxon>
        <taxon>Spodoptera</taxon>
    </lineage>
</organism>
<reference evidence="2" key="1">
    <citation type="submission" date="2016-07" db="EMBL/GenBank/DDBJ databases">
        <authorList>
            <person name="Bretaudeau A."/>
        </authorList>
    </citation>
    <scope>NUCLEOTIDE SEQUENCE</scope>
    <source>
        <strain evidence="2">Rice</strain>
        <tissue evidence="2">Whole body</tissue>
    </source>
</reference>
<feature type="chain" id="PRO_5013547380" evidence="1">
    <location>
        <begin position="19"/>
        <end position="123"/>
    </location>
</feature>
<evidence type="ECO:0000256" key="1">
    <source>
        <dbReference type="SAM" id="SignalP"/>
    </source>
</evidence>
<dbReference type="AlphaFoldDB" id="A0A2H1W1T8"/>
<keyword evidence="1" id="KW-0732">Signal</keyword>
<proteinExistence type="predicted"/>
<feature type="signal peptide" evidence="1">
    <location>
        <begin position="1"/>
        <end position="18"/>
    </location>
</feature>
<sequence>MSKSSLIAVLALIASASAQRYVYSYGTLPYSAPQAAYTDYTPFASLTSYPRYQTAYASAYSNTYPAYSAGLAASLTGPSIYASSYAVDEFASLVNPAGAPLTTVADVAPVAFYGSPYRYLLKR</sequence>
<protein>
    <submittedName>
        <fullName evidence="2">SFRICE_004820</fullName>
    </submittedName>
</protein>
<name>A0A2H1W1T8_SPOFR</name>
<gene>
    <name evidence="2" type="ORF">SFRICE_004820</name>
</gene>
<dbReference type="EMBL" id="ODYU01005748">
    <property type="protein sequence ID" value="SOQ46916.1"/>
    <property type="molecule type" value="Genomic_DNA"/>
</dbReference>
<evidence type="ECO:0000313" key="2">
    <source>
        <dbReference type="EMBL" id="SOQ46916.1"/>
    </source>
</evidence>
<accession>A0A2H1W1T8</accession>